<evidence type="ECO:0000256" key="2">
    <source>
        <dbReference type="PIRNR" id="PIRNR000882"/>
    </source>
</evidence>
<dbReference type="GO" id="GO:0000723">
    <property type="term" value="P:telomere maintenance"/>
    <property type="evidence" value="ECO:0007669"/>
    <property type="project" value="TreeGrafter"/>
</dbReference>
<dbReference type="EMBL" id="HG001722">
    <property type="protein sequence ID" value="CDF35202.1"/>
    <property type="molecule type" value="Genomic_DNA"/>
</dbReference>
<keyword evidence="2" id="KW-0255">Endonuclease</keyword>
<dbReference type="InterPro" id="IPR004843">
    <property type="entry name" value="Calcineurin-like_PHP"/>
</dbReference>
<feature type="region of interest" description="Disordered" evidence="3">
    <location>
        <begin position="655"/>
        <end position="738"/>
    </location>
</feature>
<accession>R7Q9I6</accession>
<name>R7Q9I6_CHOCR</name>
<proteinExistence type="inferred from homology"/>
<dbReference type="Proteomes" id="UP000012073">
    <property type="component" value="Unassembled WGS sequence"/>
</dbReference>
<dbReference type="GO" id="GO:0000724">
    <property type="term" value="P:double-strand break repair via homologous recombination"/>
    <property type="evidence" value="ECO:0007669"/>
    <property type="project" value="TreeGrafter"/>
</dbReference>
<dbReference type="Gramene" id="CDF35202">
    <property type="protein sequence ID" value="CDF35202"/>
    <property type="gene ID" value="CHC_T00003792001"/>
</dbReference>
<reference evidence="6" key="1">
    <citation type="journal article" date="2013" name="Proc. Natl. Acad. Sci. U.S.A.">
        <title>Genome structure and metabolic features in the red seaweed Chondrus crispus shed light on evolution of the Archaeplastida.</title>
        <authorList>
            <person name="Collen J."/>
            <person name="Porcel B."/>
            <person name="Carre W."/>
            <person name="Ball S.G."/>
            <person name="Chaparro C."/>
            <person name="Tonon T."/>
            <person name="Barbeyron T."/>
            <person name="Michel G."/>
            <person name="Noel B."/>
            <person name="Valentin K."/>
            <person name="Elias M."/>
            <person name="Artiguenave F."/>
            <person name="Arun A."/>
            <person name="Aury J.M."/>
            <person name="Barbosa-Neto J.F."/>
            <person name="Bothwell J.H."/>
            <person name="Bouget F.Y."/>
            <person name="Brillet L."/>
            <person name="Cabello-Hurtado F."/>
            <person name="Capella-Gutierrez S."/>
            <person name="Charrier B."/>
            <person name="Cladiere L."/>
            <person name="Cock J.M."/>
            <person name="Coelho S.M."/>
            <person name="Colleoni C."/>
            <person name="Czjzek M."/>
            <person name="Da Silva C."/>
            <person name="Delage L."/>
            <person name="Denoeud F."/>
            <person name="Deschamps P."/>
            <person name="Dittami S.M."/>
            <person name="Gabaldon T."/>
            <person name="Gachon C.M."/>
            <person name="Groisillier A."/>
            <person name="Herve C."/>
            <person name="Jabbari K."/>
            <person name="Katinka M."/>
            <person name="Kloareg B."/>
            <person name="Kowalczyk N."/>
            <person name="Labadie K."/>
            <person name="Leblanc C."/>
            <person name="Lopez P.J."/>
            <person name="McLachlan D.H."/>
            <person name="Meslet-Cladiere L."/>
            <person name="Moustafa A."/>
            <person name="Nehr Z."/>
            <person name="Nyvall Collen P."/>
            <person name="Panaud O."/>
            <person name="Partensky F."/>
            <person name="Poulain J."/>
            <person name="Rensing S.A."/>
            <person name="Rousvoal S."/>
            <person name="Samson G."/>
            <person name="Symeonidi A."/>
            <person name="Weissenbach J."/>
            <person name="Zambounis A."/>
            <person name="Wincker P."/>
            <person name="Boyen C."/>
        </authorList>
    </citation>
    <scope>NUCLEOTIDE SEQUENCE [LARGE SCALE GENOMIC DNA]</scope>
    <source>
        <strain evidence="6">cv. Stackhouse</strain>
    </source>
</reference>
<keyword evidence="2" id="KW-0469">Meiosis</keyword>
<dbReference type="InterPro" id="IPR029052">
    <property type="entry name" value="Metallo-depent_PP-like"/>
</dbReference>
<dbReference type="OrthoDB" id="30417at2759"/>
<dbReference type="PIRSF" id="PIRSF000882">
    <property type="entry name" value="DSB_repair_MRE11"/>
    <property type="match status" value="1"/>
</dbReference>
<comment type="cofactor">
    <cofactor evidence="2">
        <name>Mn(2+)</name>
        <dbReference type="ChEBI" id="CHEBI:29035"/>
    </cofactor>
</comment>
<dbReference type="Pfam" id="PF00149">
    <property type="entry name" value="Metallophos"/>
    <property type="match status" value="1"/>
</dbReference>
<dbReference type="GO" id="GO:0042138">
    <property type="term" value="P:meiotic DNA double-strand break formation"/>
    <property type="evidence" value="ECO:0007669"/>
    <property type="project" value="TreeGrafter"/>
</dbReference>
<keyword evidence="2" id="KW-0540">Nuclease</keyword>
<feature type="compositionally biased region" description="Basic and acidic residues" evidence="3">
    <location>
        <begin position="702"/>
        <end position="712"/>
    </location>
</feature>
<dbReference type="RefSeq" id="XP_005715021.1">
    <property type="nucleotide sequence ID" value="XM_005714964.1"/>
</dbReference>
<evidence type="ECO:0000259" key="4">
    <source>
        <dbReference type="Pfam" id="PF00149"/>
    </source>
</evidence>
<dbReference type="InterPro" id="IPR041796">
    <property type="entry name" value="Mre11_N"/>
</dbReference>
<evidence type="ECO:0000256" key="3">
    <source>
        <dbReference type="SAM" id="MobiDB-lite"/>
    </source>
</evidence>
<dbReference type="GO" id="GO:0006303">
    <property type="term" value="P:double-strand break repair via nonhomologous end joining"/>
    <property type="evidence" value="ECO:0007669"/>
    <property type="project" value="TreeGrafter"/>
</dbReference>
<dbReference type="KEGG" id="ccp:CHC_T00003792001"/>
<dbReference type="GO" id="GO:0097552">
    <property type="term" value="P:mitochondrial double-strand break repair via homologous recombination"/>
    <property type="evidence" value="ECO:0007669"/>
    <property type="project" value="TreeGrafter"/>
</dbReference>
<comment type="similarity">
    <text evidence="2">Belongs to the MRE11/RAD32 family.</text>
</comment>
<dbReference type="GO" id="GO:0035861">
    <property type="term" value="C:site of double-strand break"/>
    <property type="evidence" value="ECO:0007669"/>
    <property type="project" value="TreeGrafter"/>
</dbReference>
<keyword evidence="2" id="KW-0269">Exonuclease</keyword>
<sequence>MTHPYSEGYDEPTKILLSSDNHLGYLENDPLRHDDSFRTFEELLYIARSNSVDFIVLSGNLFHHRQPSNATLQRTIKLLREYCLSLDRRSSLHVISDPRAVHFKDPRNPVAIPVFVLHGDRDSPGKGHGTKALSPLDVLAESGLITYFGKTGSDNPLEISPILLEKGGNAIALYGLGHMRGEKLLKASQKDNGLSWMRPKIERKNGQIDLLAYPHRSPAMEHNPDSRIDDNWFNIFAFHQNRDMEHPSTQAVHHIADGPRGVSESFLPDWMDCVVWGHENGRPLECTSSKIYLVQPGSTVATSLSEAQAKPKHVVLMEVGLEHTYPQEIELHTVRDMHFERIPSPSSSEAYSVFMDQKLDEVIRRREVQHQKKMRNFKKVLAQQSVKNIVYPSEKFYEMALYGLGQRPLVRIIFEKTDGREPRSSGQMRRKYAPRVAAMHELFSVERTHSDSEAGMGVQARDVSLAQGESMRLMQNLSNYFTFHSAVGGEGLSCLRADQVNNTMDEALKGGKQVKLWEDVKEQIANIEVTVADEKLNALALGERIDKNELRESLRKKSQQATMRMLRNSRRRAGLYVRTEATVSNSQTDGLEDEDEIQPVQDRDDESFDQYLTHAHEVVMRQNLIPHDGLEDEDEIQPVQDRDDESFDQYLTHAHEEDMRQNSIPHGTRAFSVGGTSATRRKRTGTPQRSPKRAKRSSPARTPRERFGDIESRLNNQASKEEDEIMPAPAIAQGATTR</sequence>
<dbReference type="PhylomeDB" id="R7Q9I6"/>
<comment type="function">
    <text evidence="2">Core component of the MRN complex, which plays a central role in double-strand break (DSB) repair, DNA recombination, maintenance of telomere integrity and meiosis. The MRN complex is involved in the repair of DNA double-strand breaks (DSBs) via homologous recombination (HR), an error-free mechanism which primarily occurs during S and G2 phases. The complex (1) mediates the end resection of damaged DNA, which generates proper single-stranded DNA, a key initial steps in HR, and is (2) required for the recruitment of other repair factors and efficient activation of ATM and ATR upon DNA damage. Within the MRN complex, MRE11 possesses both single-strand endonuclease activity and double-strand-specific 3'-5' exonuclease activity. MRE11 first endonucleolytically cleaves the 5' strand at DNA DSB ends to prevent non-homologous end joining (NHEJ) and licence HR. It then generates a single-stranded DNA gap via 3' to 5' exonucleolytic degradation, which is required for single-strand invasion and recombination.</text>
</comment>
<keyword evidence="2" id="KW-0227">DNA damage</keyword>
<dbReference type="CDD" id="cd00840">
    <property type="entry name" value="MPP_Mre11_N"/>
    <property type="match status" value="1"/>
</dbReference>
<dbReference type="GeneID" id="17322737"/>
<dbReference type="GO" id="GO:0030870">
    <property type="term" value="C:Mre11 complex"/>
    <property type="evidence" value="ECO:0007669"/>
    <property type="project" value="UniProtKB-UniRule"/>
</dbReference>
<evidence type="ECO:0000256" key="1">
    <source>
        <dbReference type="ARBA" id="ARBA00022801"/>
    </source>
</evidence>
<dbReference type="STRING" id="2769.R7Q9I6"/>
<dbReference type="Gene3D" id="3.60.21.10">
    <property type="match status" value="1"/>
</dbReference>
<protein>
    <recommendedName>
        <fullName evidence="2">Double-strand break repair protein</fullName>
    </recommendedName>
</protein>
<dbReference type="InterPro" id="IPR003701">
    <property type="entry name" value="Mre11"/>
</dbReference>
<keyword evidence="2" id="KW-0464">Manganese</keyword>
<organism evidence="5 6">
    <name type="scientific">Chondrus crispus</name>
    <name type="common">Carrageen Irish moss</name>
    <name type="synonym">Polymorpha crispa</name>
    <dbReference type="NCBI Taxonomy" id="2769"/>
    <lineage>
        <taxon>Eukaryota</taxon>
        <taxon>Rhodophyta</taxon>
        <taxon>Florideophyceae</taxon>
        <taxon>Rhodymeniophycidae</taxon>
        <taxon>Gigartinales</taxon>
        <taxon>Gigartinaceae</taxon>
        <taxon>Chondrus</taxon>
    </lineage>
</organism>
<evidence type="ECO:0000313" key="5">
    <source>
        <dbReference type="EMBL" id="CDF35202.1"/>
    </source>
</evidence>
<gene>
    <name evidence="5" type="ORF">CHC_T00003792001</name>
</gene>
<dbReference type="GO" id="GO:0008296">
    <property type="term" value="F:3'-5'-DNA exonuclease activity"/>
    <property type="evidence" value="ECO:0007669"/>
    <property type="project" value="InterPro"/>
</dbReference>
<evidence type="ECO:0000313" key="6">
    <source>
        <dbReference type="Proteomes" id="UP000012073"/>
    </source>
</evidence>
<dbReference type="GO" id="GO:0000014">
    <property type="term" value="F:single-stranded DNA endodeoxyribonuclease activity"/>
    <property type="evidence" value="ECO:0007669"/>
    <property type="project" value="TreeGrafter"/>
</dbReference>
<feature type="compositionally biased region" description="Basic residues" evidence="3">
    <location>
        <begin position="679"/>
        <end position="698"/>
    </location>
</feature>
<feature type="domain" description="Calcineurin-like phosphoesterase" evidence="4">
    <location>
        <begin position="14"/>
        <end position="219"/>
    </location>
</feature>
<dbReference type="GO" id="GO:0007095">
    <property type="term" value="P:mitotic G2 DNA damage checkpoint signaling"/>
    <property type="evidence" value="ECO:0007669"/>
    <property type="project" value="TreeGrafter"/>
</dbReference>
<comment type="subcellular location">
    <subcellularLocation>
        <location evidence="2">Nucleus</location>
    </subcellularLocation>
</comment>
<keyword evidence="2" id="KW-0539">Nucleus</keyword>
<keyword evidence="1 2" id="KW-0378">Hydrolase</keyword>
<keyword evidence="6" id="KW-1185">Reference proteome</keyword>
<dbReference type="PANTHER" id="PTHR10139:SF1">
    <property type="entry name" value="DOUBLE-STRAND BREAK REPAIR PROTEIN MRE11"/>
    <property type="match status" value="1"/>
</dbReference>
<keyword evidence="2" id="KW-0234">DNA repair</keyword>
<dbReference type="GO" id="GO:0030145">
    <property type="term" value="F:manganese ion binding"/>
    <property type="evidence" value="ECO:0007669"/>
    <property type="project" value="UniProtKB-UniRule"/>
</dbReference>
<dbReference type="SUPFAM" id="SSF56300">
    <property type="entry name" value="Metallo-dependent phosphatases"/>
    <property type="match status" value="1"/>
</dbReference>
<dbReference type="AlphaFoldDB" id="R7Q9I6"/>
<dbReference type="PANTHER" id="PTHR10139">
    <property type="entry name" value="DOUBLE-STRAND BREAK REPAIR PROTEIN MRE11"/>
    <property type="match status" value="1"/>
</dbReference>